<dbReference type="Gene3D" id="3.40.50.980">
    <property type="match status" value="4"/>
</dbReference>
<dbReference type="PROSITE" id="PS50075">
    <property type="entry name" value="CARRIER"/>
    <property type="match status" value="2"/>
</dbReference>
<dbReference type="Pfam" id="PF13193">
    <property type="entry name" value="AMP-binding_C"/>
    <property type="match status" value="2"/>
</dbReference>
<dbReference type="InterPro" id="IPR036736">
    <property type="entry name" value="ACP-like_sf"/>
</dbReference>
<evidence type="ECO:0000256" key="1">
    <source>
        <dbReference type="ARBA" id="ARBA00001957"/>
    </source>
</evidence>
<dbReference type="SUPFAM" id="SSF47336">
    <property type="entry name" value="ACP-like"/>
    <property type="match status" value="2"/>
</dbReference>
<keyword evidence="3" id="KW-0596">Phosphopantetheine</keyword>
<dbReference type="Gene3D" id="3.30.300.30">
    <property type="match status" value="2"/>
</dbReference>
<evidence type="ECO:0000256" key="2">
    <source>
        <dbReference type="ARBA" id="ARBA00006432"/>
    </source>
</evidence>
<evidence type="ECO:0000256" key="7">
    <source>
        <dbReference type="ARBA" id="ARBA00023268"/>
    </source>
</evidence>
<dbReference type="RefSeq" id="WP_087433293.1">
    <property type="nucleotide sequence ID" value="NZ_JAMDLV010000071.1"/>
</dbReference>
<dbReference type="InterPro" id="IPR025110">
    <property type="entry name" value="AMP-bd_C"/>
</dbReference>
<dbReference type="Pfam" id="PF00668">
    <property type="entry name" value="Condensation"/>
    <property type="match status" value="3"/>
</dbReference>
<dbReference type="InterPro" id="IPR010071">
    <property type="entry name" value="AA_adenyl_dom"/>
</dbReference>
<comment type="caution">
    <text evidence="9">The sequence shown here is derived from an EMBL/GenBank/DDBJ whole genome shotgun (WGS) entry which is preliminary data.</text>
</comment>
<dbReference type="CDD" id="cd05930">
    <property type="entry name" value="A_NRPS"/>
    <property type="match status" value="2"/>
</dbReference>
<dbReference type="PANTHER" id="PTHR45527">
    <property type="entry name" value="NONRIBOSOMAL PEPTIDE SYNTHETASE"/>
    <property type="match status" value="1"/>
</dbReference>
<dbReference type="Gene3D" id="3.30.559.10">
    <property type="entry name" value="Chloramphenicol acetyltransferase-like domain"/>
    <property type="match status" value="3"/>
</dbReference>
<keyword evidence="7" id="KW-0511">Multifunctional enzyme</keyword>
<dbReference type="InterPro" id="IPR001242">
    <property type="entry name" value="Condensation_dom"/>
</dbReference>
<name>A0ABT4DR27_9BACL</name>
<evidence type="ECO:0000313" key="9">
    <source>
        <dbReference type="EMBL" id="MCY9519779.1"/>
    </source>
</evidence>
<dbReference type="InterPro" id="IPR009081">
    <property type="entry name" value="PP-bd_ACP"/>
</dbReference>
<dbReference type="InterPro" id="IPR045851">
    <property type="entry name" value="AMP-bd_C_sf"/>
</dbReference>
<keyword evidence="6" id="KW-0045">Antibiotic biosynthesis</keyword>
<evidence type="ECO:0000256" key="3">
    <source>
        <dbReference type="ARBA" id="ARBA00022450"/>
    </source>
</evidence>
<dbReference type="NCBIfam" id="TIGR01733">
    <property type="entry name" value="AA-adenyl-dom"/>
    <property type="match status" value="2"/>
</dbReference>
<proteinExistence type="inferred from homology"/>
<evidence type="ECO:0000313" key="10">
    <source>
        <dbReference type="Proteomes" id="UP001207626"/>
    </source>
</evidence>
<dbReference type="Pfam" id="PF00550">
    <property type="entry name" value="PP-binding"/>
    <property type="match status" value="2"/>
</dbReference>
<dbReference type="InterPro" id="IPR000873">
    <property type="entry name" value="AMP-dep_synth/lig_dom"/>
</dbReference>
<accession>A0ABT4DR27</accession>
<dbReference type="SUPFAM" id="SSF56801">
    <property type="entry name" value="Acetyl-CoA synthetase-like"/>
    <property type="match status" value="2"/>
</dbReference>
<feature type="domain" description="Carrier" evidence="8">
    <location>
        <begin position="953"/>
        <end position="1028"/>
    </location>
</feature>
<dbReference type="PROSITE" id="PS00455">
    <property type="entry name" value="AMP_BINDING"/>
    <property type="match status" value="2"/>
</dbReference>
<evidence type="ECO:0000256" key="6">
    <source>
        <dbReference type="ARBA" id="ARBA00023194"/>
    </source>
</evidence>
<dbReference type="SUPFAM" id="SSF52777">
    <property type="entry name" value="CoA-dependent acyltransferases"/>
    <property type="match status" value="6"/>
</dbReference>
<dbReference type="Pfam" id="PF00501">
    <property type="entry name" value="AMP-binding"/>
    <property type="match status" value="2"/>
</dbReference>
<dbReference type="InterPro" id="IPR023213">
    <property type="entry name" value="CAT-like_dom_sf"/>
</dbReference>
<dbReference type="EMBL" id="JAMDLW010000010">
    <property type="protein sequence ID" value="MCY9519779.1"/>
    <property type="molecule type" value="Genomic_DNA"/>
</dbReference>
<dbReference type="Gene3D" id="1.10.1200.10">
    <property type="entry name" value="ACP-like"/>
    <property type="match status" value="2"/>
</dbReference>
<comment type="cofactor">
    <cofactor evidence="1">
        <name>pantetheine 4'-phosphate</name>
        <dbReference type="ChEBI" id="CHEBI:47942"/>
    </cofactor>
</comment>
<keyword evidence="5" id="KW-0677">Repeat</keyword>
<evidence type="ECO:0000256" key="4">
    <source>
        <dbReference type="ARBA" id="ARBA00022553"/>
    </source>
</evidence>
<dbReference type="PROSITE" id="PS00012">
    <property type="entry name" value="PHOSPHOPANTETHEINE"/>
    <property type="match status" value="1"/>
</dbReference>
<dbReference type="InterPro" id="IPR006162">
    <property type="entry name" value="Ppantetheine_attach_site"/>
</dbReference>
<keyword evidence="10" id="KW-1185">Reference proteome</keyword>
<dbReference type="InterPro" id="IPR020845">
    <property type="entry name" value="AMP-binding_CS"/>
</dbReference>
<comment type="similarity">
    <text evidence="2">Belongs to the ATP-dependent AMP-binding enzyme family.</text>
</comment>
<dbReference type="Proteomes" id="UP001207626">
    <property type="component" value="Unassembled WGS sequence"/>
</dbReference>
<reference evidence="9 10" key="1">
    <citation type="submission" date="2022-05" db="EMBL/GenBank/DDBJ databases">
        <title>Genome Sequencing of Bee-Associated Microbes.</title>
        <authorList>
            <person name="Dunlap C."/>
        </authorList>
    </citation>
    <scope>NUCLEOTIDE SEQUENCE [LARGE SCALE GENOMIC DNA]</scope>
    <source>
        <strain evidence="9 10">NRRL NRS-1438</strain>
    </source>
</reference>
<dbReference type="CDD" id="cd19531">
    <property type="entry name" value="LCL_NRPS-like"/>
    <property type="match status" value="2"/>
</dbReference>
<dbReference type="Gene3D" id="2.30.38.10">
    <property type="entry name" value="Luciferase, Domain 3"/>
    <property type="match status" value="2"/>
</dbReference>
<gene>
    <name evidence="9" type="ORF">M5X09_08800</name>
</gene>
<feature type="domain" description="Carrier" evidence="8">
    <location>
        <begin position="2039"/>
        <end position="2114"/>
    </location>
</feature>
<dbReference type="Gene3D" id="3.30.559.30">
    <property type="entry name" value="Nonribosomal peptide synthetase, condensation domain"/>
    <property type="match status" value="3"/>
</dbReference>
<dbReference type="PANTHER" id="PTHR45527:SF1">
    <property type="entry name" value="FATTY ACID SYNTHASE"/>
    <property type="match status" value="1"/>
</dbReference>
<sequence length="2571" mass="295352">MYKLTHAQQRIWFMQKLNPNMLAYNLPTVTIIDRPVDTEILVKSIQFVVKRHSSLRTVFMQNEDGDPVQLIKEKIEIPFEMIDLSDHHSPEESLKASLKAANEEVFNLEECAVKVKLFRLSMKKFCFYLHLHHIVADGWSTGIIGKEILSCYSAFANGQQPQLNTLSLEYIDWLEQQEQWMSSEERMQNEQYWLKEFSNPLPSLNLPADFERPARKSYKGSFVATSIEASLANRLRGIARQLRVSVNNLFLTSFFTLLNRLTNDNDIVIGMPIMGRDKKELEDVVGLFINTLAIRIDFSEVNTFSDLVKKVNHKVLQAVKNGKYPFDLLVSKVNPERNMSHSPVFNAFFQFFDYLPPANEEATSFDLTVFCRNMGESIECRMEYSSELFKHATIEKFQRYLLQILRAIAESPDISLKEIEILSEEEMLQILVDFNQTDSDYPDEATLQQLFEEQVEKTPNNIAVRFNGQTLTYSELNNRANYFAEGLRERGVKEEDIVAIHTQRSLEMIVGILAILKAGAAYLPIDPSLPQERIQYLLEDSGTDVVITQYPLPEVSFQGHVFLLNAEDIPEGNYPNLMVKGKSNSLAYVIYTSGTTGFPKGVLIEHASIINRLHWMQTQFPLKADDVILQKTIFTFDVSVWELFWWMLSGASACLLEPEKEKEPDAIIDAIEQNRITTIHFVPSMLQLFLEAIDINSDVKRLSSLKRVFSSGEALSIVHVKKFNALLQSSTTKTELINLYGPTEAAVDVTYYVCTDCDVKTVPIGKPIDNIKILILDQSDRIQPVGVTGELCISGVGLARGYHKLEELTAKKFVDNRYLPGQKIYRTGDLAKWREDGSIDYIGRIDNQVKIRGYRIELGEIENQIITHSEINKAAVTVHESSNGFKTLIAFYVATRKLNNIDLRNYLVEKLPAYMIPHTFVQIDSMPVTANGKLDRKLLMTKRDSVSDIVNVKPQSYLEMKMLGIWKNTLNSEQVGIYDNFFLSGGDSIKALRLINAINLNFSVKLSLADLYSNQTVHQLITCMNATHNSDTADDLENGLAIIEEFKQNILQDEQQASLLPADYEDFYPLSKIQHSMFYYSLLKVDEPVYHDQFMYQIRIKDGLDITLFKQAIQLLCKKHPILRTTFHINGFKEPIQILRKDAMPKICFEDISHLRKKEQKALIQDKLRNDLQNKFASQELLWYITVFRMSEENYSLFISCFHAILDGWSAASMDTELLSIYNTLKQKKEYALVPLKSSYKDYVAIGLAKELSTDAKQFWKNTLKGYTRNKMPFNISGKKINNISGIRVYRRDIDSTWLDALDKQAYRYGCTLKEICFAAHIYLLSILTGESEIITGVVTHERPVLEDSDKILGCFLNTIPARIQVNDGMTKQELISQVRSYLQNVKPYEVFLGEIANVIGDFSTLENPIFDTMFNFTDFHIRQLADYSVIQDNAGTENYLQLDPNDMTNTPFDVEISRMNGRCFVMIKYSPSYFMDEDINEAFQLFIHILELFAQESVERLSISELWSEKDRMQMINGYCRTFDKEVANVPVHCMFEEKAILMPHAIAIKYENKEITYEELNKQANRLAHRLKKNGIGREEIVGVMMERSPEMVAAILAIWKAGGAYLPIDRNYPNKRIQYILENSCITKLITDATNSPIPDLYQGEIICLDLISMELDEESVDNLECVNDIHDLAYVIYTSGSTGQPKGAMIEHIGMLNHIDVKITDLEMDSQSKIVQNASHCFDVSVWQFFAPLILGGNMVIYPNHIVENPPLLIREMQKDKITILELVPSQLVEMLEHLDSNQVFSEWPYLKYVILMGEALKSNLVERWYSLYPHTKMINAYGATEASDDTTHYVIDKEVSYHNVPIGKPIPNFHIYVMDPNMNLCPRGVVGELYFSGFGVGRGYLNNHDKTKASFMKDPFFPGRRLYKTGDFGRLLPDGNLEFLGRKDYQIKIRGNRVEIEEIENQLLNHSLVKGGIVIDKEDYEGNKYLIAYYMSDGDITMEELRDFLSQTLPNYMIPAYFVRINNLPLTDNGKVDRKALPDVEWKRKTGIVKPANETEETLLKIWEELICIQDISIEDNFFHIGGHSLKATSMAARIFRAFQVEIPLKDIIRNPTIRELAMLIKNTTVKKHVPLISADSKPYYALSSAQRMMFTNFMVDMDTISYNVPLGIWIEGALDKSKLNQAVHGLISRHEILRTTFSYINGNAVQQIHDDLSLEIEYYSAGSDSKAKEIIRSFIQPFDLEKLPLFRVGLIRLQDDKHILVFDLHHIICDGYSLSILTKEFSELYTGKVLPEVDFQYKDYTEWQQLQIKTEKFLLQEQFWLKNLSGNLPRLELPTDFSRPLKMQFGGARHEFSMPDALSSRLFDLSRKTETTLYMVILACFNVLLSKYAEQEEIIIGTPVAGRAHVDLEQIIGVFINMIPMRNYPRSNMCFTEFLMDIKNNCLNVMDNQDYPFDLLVKKLSIQREVNQNPIFDVLFVMQNTERPNLKMDNLNISPYGIETDTSKMDLILEAVEQKGKVRFHFDYSTELFTADTIQKMADDFLVLLDQVCEEPQIKLKNIFINDNSSSTHISNLLEDIEFNL</sequence>
<protein>
    <submittedName>
        <fullName evidence="9">Amino acid adenylation domain-containing protein</fullName>
    </submittedName>
</protein>
<evidence type="ECO:0000256" key="5">
    <source>
        <dbReference type="ARBA" id="ARBA00022737"/>
    </source>
</evidence>
<evidence type="ECO:0000259" key="8">
    <source>
        <dbReference type="PROSITE" id="PS50075"/>
    </source>
</evidence>
<keyword evidence="4" id="KW-0597">Phosphoprotein</keyword>
<dbReference type="NCBIfam" id="NF003417">
    <property type="entry name" value="PRK04813.1"/>
    <property type="match status" value="2"/>
</dbReference>
<organism evidence="9 10">
    <name type="scientific">Paenibacillus apiarius</name>
    <dbReference type="NCBI Taxonomy" id="46240"/>
    <lineage>
        <taxon>Bacteria</taxon>
        <taxon>Bacillati</taxon>
        <taxon>Bacillota</taxon>
        <taxon>Bacilli</taxon>
        <taxon>Bacillales</taxon>
        <taxon>Paenibacillaceae</taxon>
        <taxon>Paenibacillus</taxon>
    </lineage>
</organism>